<organism evidence="1 2">
    <name type="scientific">Flagellimonas alvinocaridis</name>
    <dbReference type="NCBI Taxonomy" id="2530200"/>
    <lineage>
        <taxon>Bacteria</taxon>
        <taxon>Pseudomonadati</taxon>
        <taxon>Bacteroidota</taxon>
        <taxon>Flavobacteriia</taxon>
        <taxon>Flavobacteriales</taxon>
        <taxon>Flavobacteriaceae</taxon>
        <taxon>Flagellimonas</taxon>
    </lineage>
</organism>
<comment type="caution">
    <text evidence="1">The sequence shown here is derived from an EMBL/GenBank/DDBJ whole genome shotgun (WGS) entry which is preliminary data.</text>
</comment>
<dbReference type="EMBL" id="SNTZ01000001">
    <property type="protein sequence ID" value="THV61214.1"/>
    <property type="molecule type" value="Genomic_DNA"/>
</dbReference>
<dbReference type="InterPro" id="IPR029044">
    <property type="entry name" value="Nucleotide-diphossugar_trans"/>
</dbReference>
<dbReference type="Pfam" id="PF09837">
    <property type="entry name" value="DUF2064"/>
    <property type="match status" value="1"/>
</dbReference>
<reference evidence="1 2" key="1">
    <citation type="submission" date="2019-03" db="EMBL/GenBank/DDBJ databases">
        <title>Muricauda SCR12 sp.nov, a marine bacterium isolated from Pacific Ocean:the Okinawa trough.</title>
        <authorList>
            <person name="Liu L."/>
        </authorList>
    </citation>
    <scope>NUCLEOTIDE SEQUENCE [LARGE SCALE GENOMIC DNA]</scope>
    <source>
        <strain evidence="1 2">SCR12</strain>
    </source>
</reference>
<evidence type="ECO:0000313" key="2">
    <source>
        <dbReference type="Proteomes" id="UP000310406"/>
    </source>
</evidence>
<sequence length="241" mass="26923">MLLVLPISVIQNSAILIFANSAEKDGGIKNFGGDISLLNNLTVHTLEIVSASGLPYYHFTEKEQNGSTFGERFSAAIQSVFDQGHTHIIAIGNDSPQLKKQHLIKTQRLLEAGKLVVGPSMDGGFYLIGLSHSQFNIAQFKALPWQLPSLLNETHSYFTCKGENVVLLDPLMDVDSSADVKRLSNFTKSLSKKWLVLFSLIFNKRGRIETMKNEVFKINFQDIQYNKGSPLFAFPTFVLQR</sequence>
<keyword evidence="2" id="KW-1185">Reference proteome</keyword>
<proteinExistence type="predicted"/>
<dbReference type="PANTHER" id="PTHR36529">
    <property type="entry name" value="SLL1095 PROTEIN"/>
    <property type="match status" value="1"/>
</dbReference>
<protein>
    <submittedName>
        <fullName evidence="1">DUF2064 domain-containing protein</fullName>
    </submittedName>
</protein>
<dbReference type="InterPro" id="IPR018641">
    <property type="entry name" value="Trfase_1_rSAM/seldom-assoc"/>
</dbReference>
<dbReference type="Proteomes" id="UP000310406">
    <property type="component" value="Unassembled WGS sequence"/>
</dbReference>
<dbReference type="AlphaFoldDB" id="A0A4S8S1G6"/>
<evidence type="ECO:0000313" key="1">
    <source>
        <dbReference type="EMBL" id="THV61214.1"/>
    </source>
</evidence>
<name>A0A4S8S1G6_9FLAO</name>
<gene>
    <name evidence="1" type="ORF">EZV76_02485</name>
</gene>
<dbReference type="SUPFAM" id="SSF53448">
    <property type="entry name" value="Nucleotide-diphospho-sugar transferases"/>
    <property type="match status" value="1"/>
</dbReference>
<accession>A0A4S8S1G6</accession>
<dbReference type="Gene3D" id="3.90.550.10">
    <property type="entry name" value="Spore Coat Polysaccharide Biosynthesis Protein SpsA, Chain A"/>
    <property type="match status" value="1"/>
</dbReference>
<dbReference type="PANTHER" id="PTHR36529:SF1">
    <property type="entry name" value="GLYCOSYLTRANSFERASE"/>
    <property type="match status" value="1"/>
</dbReference>